<comment type="caution">
    <text evidence="2">The sequence shown here is derived from an EMBL/GenBank/DDBJ whole genome shotgun (WGS) entry which is preliminary data.</text>
</comment>
<reference evidence="2" key="1">
    <citation type="submission" date="2021-01" db="EMBL/GenBank/DDBJ databases">
        <title>Whole genome shotgun sequence of Actinoplanes rishiriensis NBRC 108556.</title>
        <authorList>
            <person name="Komaki H."/>
            <person name="Tamura T."/>
        </authorList>
    </citation>
    <scope>NUCLEOTIDE SEQUENCE</scope>
    <source>
        <strain evidence="2">NBRC 108556</strain>
    </source>
</reference>
<dbReference type="InterPro" id="IPR009875">
    <property type="entry name" value="PilZ_domain"/>
</dbReference>
<protein>
    <recommendedName>
        <fullName evidence="1">PilZ domain-containing protein</fullName>
    </recommendedName>
</protein>
<dbReference type="AlphaFoldDB" id="A0A919JUS4"/>
<evidence type="ECO:0000313" key="3">
    <source>
        <dbReference type="Proteomes" id="UP000636960"/>
    </source>
</evidence>
<feature type="domain" description="PilZ" evidence="1">
    <location>
        <begin position="94"/>
        <end position="180"/>
    </location>
</feature>
<dbReference type="Proteomes" id="UP000636960">
    <property type="component" value="Unassembled WGS sequence"/>
</dbReference>
<dbReference type="SUPFAM" id="SSF141371">
    <property type="entry name" value="PilZ domain-like"/>
    <property type="match status" value="1"/>
</dbReference>
<evidence type="ECO:0000259" key="1">
    <source>
        <dbReference type="Pfam" id="PF07238"/>
    </source>
</evidence>
<keyword evidence="3" id="KW-1185">Reference proteome</keyword>
<organism evidence="2 3">
    <name type="scientific">Paractinoplanes rishiriensis</name>
    <dbReference type="NCBI Taxonomy" id="1050105"/>
    <lineage>
        <taxon>Bacteria</taxon>
        <taxon>Bacillati</taxon>
        <taxon>Actinomycetota</taxon>
        <taxon>Actinomycetes</taxon>
        <taxon>Micromonosporales</taxon>
        <taxon>Micromonosporaceae</taxon>
        <taxon>Paractinoplanes</taxon>
    </lineage>
</organism>
<name>A0A919JUS4_9ACTN</name>
<proteinExistence type="predicted"/>
<sequence length="208" mass="22870">MVDLPRVGTPMYVVHAEGVNYRSRLEAVDGNKLSLAAPLETTGPEQPRPGHQLDVFWALPRARVILPCRLIEVVDNAPFRWVLEPIGTPKQSNRREYVRGGGGGPVRLAAEEGAEAVVGRLLDISEGGLRCWVARAPQVGTGDKMQASVPLGRRDVEVDGAVLSVRDAYDEPGQHLILTFAAGERVAKAIRQHVFAWEISERRRFEHG</sequence>
<evidence type="ECO:0000313" key="2">
    <source>
        <dbReference type="EMBL" id="GIE95596.1"/>
    </source>
</evidence>
<dbReference type="GO" id="GO:0035438">
    <property type="term" value="F:cyclic-di-GMP binding"/>
    <property type="evidence" value="ECO:0007669"/>
    <property type="project" value="InterPro"/>
</dbReference>
<dbReference type="RefSeq" id="WP_239162774.1">
    <property type="nucleotide sequence ID" value="NZ_BOMV01000034.1"/>
</dbReference>
<dbReference type="Pfam" id="PF07238">
    <property type="entry name" value="PilZ"/>
    <property type="match status" value="1"/>
</dbReference>
<dbReference type="EMBL" id="BOMV01000034">
    <property type="protein sequence ID" value="GIE95596.1"/>
    <property type="molecule type" value="Genomic_DNA"/>
</dbReference>
<dbReference type="Gene3D" id="2.40.10.220">
    <property type="entry name" value="predicted glycosyltransferase like domains"/>
    <property type="match status" value="1"/>
</dbReference>
<gene>
    <name evidence="2" type="ORF">Ari01nite_30610</name>
</gene>
<accession>A0A919JUS4</accession>